<comment type="caution">
    <text evidence="3">The sequence shown here is derived from an EMBL/GenBank/DDBJ whole genome shotgun (WGS) entry which is preliminary data.</text>
</comment>
<dbReference type="VEuPathDB" id="TriTrypDB:TcCLB.510155.140"/>
<feature type="region of interest" description="Disordered" evidence="1">
    <location>
        <begin position="590"/>
        <end position="611"/>
    </location>
</feature>
<gene>
    <name evidence="3" type="ORF">C4B63_85g77</name>
</gene>
<dbReference type="PROSITE" id="PS50004">
    <property type="entry name" value="C2"/>
    <property type="match status" value="1"/>
</dbReference>
<dbReference type="PANTHER" id="PTHR20837:SF0">
    <property type="entry name" value="COILED-COIL AND C2 DOMAIN-CONTAINING PROTEIN 2A"/>
    <property type="match status" value="1"/>
</dbReference>
<feature type="domain" description="C2" evidence="2">
    <location>
        <begin position="1075"/>
        <end position="1223"/>
    </location>
</feature>
<dbReference type="InterPro" id="IPR052434">
    <property type="entry name" value="Tectonic-like_complex_comp"/>
</dbReference>
<dbReference type="EMBL" id="PRFA01000085">
    <property type="protein sequence ID" value="PWU87735.1"/>
    <property type="molecule type" value="Genomic_DNA"/>
</dbReference>
<dbReference type="Gene3D" id="2.60.40.150">
    <property type="entry name" value="C2 domain"/>
    <property type="match status" value="1"/>
</dbReference>
<feature type="region of interest" description="Disordered" evidence="1">
    <location>
        <begin position="1"/>
        <end position="25"/>
    </location>
</feature>
<dbReference type="VEuPathDB" id="TriTrypDB:Tc_MARK_2125"/>
<feature type="compositionally biased region" description="Polar residues" evidence="1">
    <location>
        <begin position="591"/>
        <end position="611"/>
    </location>
</feature>
<evidence type="ECO:0000256" key="1">
    <source>
        <dbReference type="SAM" id="MobiDB-lite"/>
    </source>
</evidence>
<dbReference type="SUPFAM" id="SSF49562">
    <property type="entry name" value="C2 domain (Calcium/lipid-binding domain, CaLB)"/>
    <property type="match status" value="1"/>
</dbReference>
<dbReference type="InterPro" id="IPR035892">
    <property type="entry name" value="C2_domain_sf"/>
</dbReference>
<evidence type="ECO:0000313" key="4">
    <source>
        <dbReference type="Proteomes" id="UP000246121"/>
    </source>
</evidence>
<organism evidence="3 4">
    <name type="scientific">Trypanosoma cruzi</name>
    <dbReference type="NCBI Taxonomy" id="5693"/>
    <lineage>
        <taxon>Eukaryota</taxon>
        <taxon>Discoba</taxon>
        <taxon>Euglenozoa</taxon>
        <taxon>Kinetoplastea</taxon>
        <taxon>Metakinetoplastina</taxon>
        <taxon>Trypanosomatida</taxon>
        <taxon>Trypanosomatidae</taxon>
        <taxon>Trypanosoma</taxon>
        <taxon>Schizotrypanum</taxon>
    </lineage>
</organism>
<dbReference type="PANTHER" id="PTHR20837">
    <property type="entry name" value="CENTROSOMAL PROTEIN-RELATED"/>
    <property type="match status" value="1"/>
</dbReference>
<protein>
    <submittedName>
        <fullName evidence="3">Putative Meckel syndrome type 6 protein</fullName>
    </submittedName>
</protein>
<dbReference type="GO" id="GO:0035869">
    <property type="term" value="C:ciliary transition zone"/>
    <property type="evidence" value="ECO:0007669"/>
    <property type="project" value="TreeGrafter"/>
</dbReference>
<dbReference type="VEuPathDB" id="TriTrypDB:TcCL_NonESM02086"/>
<feature type="region of interest" description="Disordered" evidence="1">
    <location>
        <begin position="693"/>
        <end position="712"/>
    </location>
</feature>
<dbReference type="InterPro" id="IPR000008">
    <property type="entry name" value="C2_dom"/>
</dbReference>
<dbReference type="CDD" id="cd00030">
    <property type="entry name" value="C2"/>
    <property type="match status" value="1"/>
</dbReference>
<dbReference type="VEuPathDB" id="TriTrypDB:TcBrA4_0095150"/>
<reference evidence="3 4" key="1">
    <citation type="journal article" date="2018" name="Microb. Genom.">
        <title>Expanding an expanded genome: long-read sequencing of Trypanosoma cruzi.</title>
        <authorList>
            <person name="Berna L."/>
            <person name="Rodriguez M."/>
            <person name="Chiribao M.L."/>
            <person name="Parodi-Talice A."/>
            <person name="Pita S."/>
            <person name="Rijo G."/>
            <person name="Alvarez-Valin F."/>
            <person name="Robello C."/>
        </authorList>
    </citation>
    <scope>NUCLEOTIDE SEQUENCE [LARGE SCALE GENOMIC DNA]</scope>
    <source>
        <strain evidence="3 4">Dm28c</strain>
    </source>
</reference>
<proteinExistence type="predicted"/>
<name>A0A2V2UU29_TRYCR</name>
<dbReference type="GO" id="GO:1904491">
    <property type="term" value="P:protein localization to ciliary transition zone"/>
    <property type="evidence" value="ECO:0007669"/>
    <property type="project" value="TreeGrafter"/>
</dbReference>
<dbReference type="VEuPathDB" id="TriTrypDB:C3747_34g397"/>
<dbReference type="VEuPathDB" id="TriTrypDB:TcYC6_0084180"/>
<evidence type="ECO:0000313" key="3">
    <source>
        <dbReference type="EMBL" id="PWU87735.1"/>
    </source>
</evidence>
<dbReference type="SMART" id="SM00239">
    <property type="entry name" value="C2"/>
    <property type="match status" value="1"/>
</dbReference>
<dbReference type="Pfam" id="PF24656">
    <property type="entry name" value="CEPT76_peptidase"/>
    <property type="match status" value="1"/>
</dbReference>
<dbReference type="GO" id="GO:1905515">
    <property type="term" value="P:non-motile cilium assembly"/>
    <property type="evidence" value="ECO:0007669"/>
    <property type="project" value="TreeGrafter"/>
</dbReference>
<dbReference type="VEuPathDB" id="TriTrypDB:TCSYLVIO_003415"/>
<dbReference type="VEuPathDB" id="TriTrypDB:BCY84_11969"/>
<dbReference type="FunFam" id="2.60.40.150:FF:000590">
    <property type="entry name" value="MecKel-Gruber Syndrome (MKS) homolog"/>
    <property type="match status" value="1"/>
</dbReference>
<feature type="region of interest" description="Disordered" evidence="1">
    <location>
        <begin position="243"/>
        <end position="264"/>
    </location>
</feature>
<dbReference type="Proteomes" id="UP000246121">
    <property type="component" value="Unassembled WGS sequence"/>
</dbReference>
<accession>A0A2V2UU29</accession>
<feature type="compositionally biased region" description="Basic and acidic residues" evidence="1">
    <location>
        <begin position="1"/>
        <end position="17"/>
    </location>
</feature>
<sequence length="1714" mass="192582">MQLKSKEEAEMPIEKPSDVTPLDPAFSSRFVETSLGGGRDHSKTFYAPWSERSCSLTVTGQRPFDGMSFNAISTPGNKQTKALTSAFKKGRGRKGRNEAQVPLLVEKTMEALEEKALGTNTADYNAENLDAIFEKLEEVPAVADGRTHLQVLDASARARPPWWLCRWTELKLFLNSTSVRGKSIGSVIGMAMDQLDADVDAVRVLEKELADNKDVDLCQLSASRVEQIEQEEEGEKERNLLLPPLLPEDERKSTSTGASGEHATSEMLAQLVPPWLYADTGRRMTQQLSQTLAVVQKKLVEKMSDDVEGAEMRLLGIFNCGGYDGTQRVFVCPAVQRLHASVVRKSILMDLFASQTTLRQKRAQLISDGFWTQTPRIHADYLTDEDIRPLYDPTTLHLLGSNDRPSLTKTGGNSPNDHSLFIHIDYIRFRPTANSAWQHAGESSIADVASPWWDGRNIDAGMTNTLSMDSAGNHQPQNNGNAKSLVTFTQEERIVSDLLDKYEQYRMVELNFLPHLKSRRFYKGQLENLEQQPCPPEEQKKLKALLLRLLNLTCELERVYLKEMVSAWRRIARLRGENPDDCFAPFPPSSVGATPNEESTPFYPSNPTSQRDGVEGIGLRRGFLGLSEGAVSLLSDGPAELQAQMPTNARLRMYSRYHGEGAVTTPIQEENLLEYTPVIEGVIAPPHVLVDGGSQVGENGVTSPSPSSPPQVFLPSSTLQNSKSTLFQVLVFVRTNFVVPPHFVGCTAPRALNSSKMLFLNETFELRTLQEPQEILLHVLSVRGGSDGDCVIATVSVFPSLTRAHLLLPLRAPISFSYRGTTYRKHGGGVLPGLVSLSTTWTTIKGMTVEEIEGLFLRGDADPLDPQHGPLLATLKAHYMELRGNTTTLPASADVPLPGLSEGATSGMRHRGHRPSTTTRLPLPLEGANWSKRLELLHRRWLFYMAGATLQDAVEARLFSQPVPLEEFECYELQSRVEREAQSERREWKFKIPSDAQSLGDAEVDLLPKVFILSPLSSKEKLHLWQERLRRLKTRRTSSRKLEDHELLERHVILPKLRPVKGIHLTPESQLNPRREARPKVDKITRESLVVKQDSRIVVHIMRATTLPQRSDGTPLEPFVEVGFVCENVVSRSEVGTSPSWFETLNIPFSPPDFDDETLSLIEDDIVVSVYDKVEIPMASTSLVTGVVSHETHYRTERRLLGKLRLPFFTLYEADQARVEGQFPLSTPRWVLGYLPDGPDATAAINPLKLLHGESTHSHPSIQLYIALWPPLRHATSKEMDQSTISRLLTQLNVSAQLHYLHGIAMKWRRDALIRIKALSSVNPVAQMREIEPFVFCTTGDLTLVCRYLIANGGPPPLTTRTVEEAIRFVSLLPFCIDTLTWGDKDVWSTNAEFLRVREGDYEELSLLLAHFLRFIAPEEATFVVTGRGVVHHHVVMVLHSFGGELRLIDPRAGCVCPVHDPHLTFFRDVHMVVSHNQLWANVQLSGAPHRMEWNLNDRRFWLPCFDHEDENVKACLPYIAAIQRQFLLFSMPDPQKEREIEQQLHKAVRRALVGWRNNRRLAFHHGVAPILQALLRDAEDELCQYASVRREAVTMRAREMLNDYFGDELLKDPFQRDQWRGEHRSQAAGGDFRVDVKRPSICIMGSPVNAAYEPNDTAYQSILQQVFETAVHEVGTNAVSFAIGVYVKGYTSDVYSMWVFLVALYEVPASSSY</sequence>
<dbReference type="InterPro" id="IPR056290">
    <property type="entry name" value="CEPT76/DRC7_peptidase-like_dom"/>
</dbReference>
<dbReference type="VEuPathDB" id="TriTrypDB:TCDM_06235"/>
<dbReference type="VEuPathDB" id="TriTrypDB:ECC02_006666"/>
<evidence type="ECO:0000259" key="2">
    <source>
        <dbReference type="PROSITE" id="PS50004"/>
    </source>
</evidence>
<dbReference type="VEuPathDB" id="TriTrypDB:C4B63_85g77"/>
<dbReference type="VEuPathDB" id="TriTrypDB:TcG_03478"/>
<dbReference type="Gene3D" id="3.10.620.30">
    <property type="match status" value="1"/>
</dbReference>
<dbReference type="VEuPathDB" id="TriTrypDB:TcCLB.511585.150"/>